<dbReference type="PANTHER" id="PTHR12352">
    <property type="entry name" value="SECRETED MODULAR CALCIUM-BINDING PROTEIN"/>
    <property type="match status" value="1"/>
</dbReference>
<feature type="domain" description="Thyroglobulin type-1" evidence="7">
    <location>
        <begin position="1"/>
        <end position="32"/>
    </location>
</feature>
<evidence type="ECO:0000259" key="7">
    <source>
        <dbReference type="PROSITE" id="PS51162"/>
    </source>
</evidence>
<dbReference type="Pfam" id="PF00086">
    <property type="entry name" value="Thyroglobulin_1"/>
    <property type="match status" value="2"/>
</dbReference>
<dbReference type="PANTHER" id="PTHR12352:SF3">
    <property type="entry name" value="NIDOGEN-2"/>
    <property type="match status" value="1"/>
</dbReference>
<reference evidence="8" key="2">
    <citation type="submission" date="2025-08" db="UniProtKB">
        <authorList>
            <consortium name="Ensembl"/>
        </authorList>
    </citation>
    <scope>IDENTIFICATION</scope>
</reference>
<dbReference type="Proteomes" id="UP000265160">
    <property type="component" value="LG11"/>
</dbReference>
<dbReference type="Gene3D" id="4.10.800.10">
    <property type="entry name" value="Thyroglobulin type-1"/>
    <property type="match status" value="2"/>
</dbReference>
<comment type="caution">
    <text evidence="5">Lacks conserved residue(s) required for the propagation of feature annotation.</text>
</comment>
<keyword evidence="9" id="KW-1185">Reference proteome</keyword>
<evidence type="ECO:0000256" key="3">
    <source>
        <dbReference type="ARBA" id="ARBA00022737"/>
    </source>
</evidence>
<keyword evidence="4" id="KW-1015">Disulfide bond</keyword>
<dbReference type="GO" id="GO:0005615">
    <property type="term" value="C:extracellular space"/>
    <property type="evidence" value="ECO:0007669"/>
    <property type="project" value="TreeGrafter"/>
</dbReference>
<dbReference type="STRING" id="106582.ENSMZEP00005022685"/>
<dbReference type="AlphaFoldDB" id="A0A3P9CK55"/>
<evidence type="ECO:0000256" key="6">
    <source>
        <dbReference type="SAM" id="MobiDB-lite"/>
    </source>
</evidence>
<dbReference type="GO" id="GO:0007160">
    <property type="term" value="P:cell-matrix adhesion"/>
    <property type="evidence" value="ECO:0007669"/>
    <property type="project" value="TreeGrafter"/>
</dbReference>
<dbReference type="GO" id="GO:0005604">
    <property type="term" value="C:basement membrane"/>
    <property type="evidence" value="ECO:0007669"/>
    <property type="project" value="TreeGrafter"/>
</dbReference>
<comment type="subcellular location">
    <subcellularLocation>
        <location evidence="1">Secreted</location>
    </subcellularLocation>
</comment>
<keyword evidence="3" id="KW-0677">Repeat</keyword>
<evidence type="ECO:0000313" key="8">
    <source>
        <dbReference type="Ensembl" id="ENSMZEP00005022685.1"/>
    </source>
</evidence>
<dbReference type="InterPro" id="IPR000716">
    <property type="entry name" value="Thyroglobulin_1"/>
</dbReference>
<keyword evidence="2" id="KW-0964">Secreted</keyword>
<dbReference type="SUPFAM" id="SSF57610">
    <property type="entry name" value="Thyroglobulin type-1 domain"/>
    <property type="match status" value="2"/>
</dbReference>
<accession>A0A3P9CK55</accession>
<dbReference type="InterPro" id="IPR036857">
    <property type="entry name" value="Thyroglobulin_1_sf"/>
</dbReference>
<proteinExistence type="predicted"/>
<dbReference type="PROSITE" id="PS51162">
    <property type="entry name" value="THYROGLOBULIN_1_2"/>
    <property type="match status" value="2"/>
</dbReference>
<evidence type="ECO:0000256" key="5">
    <source>
        <dbReference type="PROSITE-ProRule" id="PRU00500"/>
    </source>
</evidence>
<feature type="compositionally biased region" description="Low complexity" evidence="6">
    <location>
        <begin position="70"/>
        <end position="81"/>
    </location>
</feature>
<feature type="region of interest" description="Disordered" evidence="6">
    <location>
        <begin position="66"/>
        <end position="88"/>
    </location>
</feature>
<protein>
    <recommendedName>
        <fullName evidence="7">Thyroglobulin type-1 domain-containing protein</fullName>
    </recommendedName>
</protein>
<dbReference type="SMART" id="SM00211">
    <property type="entry name" value="TY"/>
    <property type="match status" value="2"/>
</dbReference>
<organism evidence="8 9">
    <name type="scientific">Maylandia zebra</name>
    <name type="common">zebra mbuna</name>
    <dbReference type="NCBI Taxonomy" id="106582"/>
    <lineage>
        <taxon>Eukaryota</taxon>
        <taxon>Metazoa</taxon>
        <taxon>Chordata</taxon>
        <taxon>Craniata</taxon>
        <taxon>Vertebrata</taxon>
        <taxon>Euteleostomi</taxon>
        <taxon>Actinopterygii</taxon>
        <taxon>Neopterygii</taxon>
        <taxon>Teleostei</taxon>
        <taxon>Neoteleostei</taxon>
        <taxon>Acanthomorphata</taxon>
        <taxon>Ovalentaria</taxon>
        <taxon>Cichlomorphae</taxon>
        <taxon>Cichliformes</taxon>
        <taxon>Cichlidae</taxon>
        <taxon>African cichlids</taxon>
        <taxon>Pseudocrenilabrinae</taxon>
        <taxon>Haplochromini</taxon>
        <taxon>Maylandia</taxon>
        <taxon>Maylandia zebra complex</taxon>
    </lineage>
</organism>
<evidence type="ECO:0000256" key="2">
    <source>
        <dbReference type="ARBA" id="ARBA00022525"/>
    </source>
</evidence>
<evidence type="ECO:0000256" key="4">
    <source>
        <dbReference type="ARBA" id="ARBA00023157"/>
    </source>
</evidence>
<evidence type="ECO:0000313" key="9">
    <source>
        <dbReference type="Proteomes" id="UP000265160"/>
    </source>
</evidence>
<dbReference type="Ensembl" id="ENSMZET00005023435.1">
    <property type="protein sequence ID" value="ENSMZEP00005022685.1"/>
    <property type="gene ID" value="ENSMZEG00005016983.1"/>
</dbReference>
<reference evidence="8" key="3">
    <citation type="submission" date="2025-09" db="UniProtKB">
        <authorList>
            <consortium name="Ensembl"/>
        </authorList>
    </citation>
    <scope>IDENTIFICATION</scope>
</reference>
<dbReference type="CDD" id="cd00191">
    <property type="entry name" value="TY"/>
    <property type="match status" value="1"/>
</dbReference>
<feature type="domain" description="Thyroglobulin type-1" evidence="7">
    <location>
        <begin position="33"/>
        <end position="84"/>
    </location>
</feature>
<reference evidence="8 9" key="1">
    <citation type="journal article" date="2014" name="Nature">
        <title>The genomic substrate for adaptive radiation in African cichlid fish.</title>
        <authorList>
            <person name="Brawand D."/>
            <person name="Wagner C.E."/>
            <person name="Li Y.I."/>
            <person name="Malinsky M."/>
            <person name="Keller I."/>
            <person name="Fan S."/>
            <person name="Simakov O."/>
            <person name="Ng A.Y."/>
            <person name="Lim Z.W."/>
            <person name="Bezault E."/>
            <person name="Turner-Maier J."/>
            <person name="Johnson J."/>
            <person name="Alcazar R."/>
            <person name="Noh H.J."/>
            <person name="Russell P."/>
            <person name="Aken B."/>
            <person name="Alfoldi J."/>
            <person name="Amemiya C."/>
            <person name="Azzouzi N."/>
            <person name="Baroiller J.F."/>
            <person name="Barloy-Hubler F."/>
            <person name="Berlin A."/>
            <person name="Bloomquist R."/>
            <person name="Carleton K.L."/>
            <person name="Conte M.A."/>
            <person name="D'Cotta H."/>
            <person name="Eshel O."/>
            <person name="Gaffney L."/>
            <person name="Galibert F."/>
            <person name="Gante H.F."/>
            <person name="Gnerre S."/>
            <person name="Greuter L."/>
            <person name="Guyon R."/>
            <person name="Haddad N.S."/>
            <person name="Haerty W."/>
            <person name="Harris R.M."/>
            <person name="Hofmann H.A."/>
            <person name="Hourlier T."/>
            <person name="Hulata G."/>
            <person name="Jaffe D.B."/>
            <person name="Lara M."/>
            <person name="Lee A.P."/>
            <person name="MacCallum I."/>
            <person name="Mwaiko S."/>
            <person name="Nikaido M."/>
            <person name="Nishihara H."/>
            <person name="Ozouf-Costaz C."/>
            <person name="Penman D.J."/>
            <person name="Przybylski D."/>
            <person name="Rakotomanga M."/>
            <person name="Renn S.C.P."/>
            <person name="Ribeiro F.J."/>
            <person name="Ron M."/>
            <person name="Salzburger W."/>
            <person name="Sanchez-Pulido L."/>
            <person name="Santos M.E."/>
            <person name="Searle S."/>
            <person name="Sharpe T."/>
            <person name="Swofford R."/>
            <person name="Tan F.J."/>
            <person name="Williams L."/>
            <person name="Young S."/>
            <person name="Yin S."/>
            <person name="Okada N."/>
            <person name="Kocher T.D."/>
            <person name="Miska E.A."/>
            <person name="Lander E.S."/>
            <person name="Venkatesh B."/>
            <person name="Fernald R.D."/>
            <person name="Meyer A."/>
            <person name="Ponting C.P."/>
            <person name="Streelman J.T."/>
            <person name="Lindblad-Toh K."/>
            <person name="Seehausen O."/>
            <person name="Di Palma F."/>
        </authorList>
    </citation>
    <scope>NUCLEOTIDE SEQUENCE</scope>
</reference>
<name>A0A3P9CK55_9CICH</name>
<evidence type="ECO:0000256" key="1">
    <source>
        <dbReference type="ARBA" id="ARBA00004613"/>
    </source>
</evidence>
<sequence>MEANSVFIPSCESGGAFASKQCQQGGQCWCVDPGWCQLQGLQCRPDGSFAPLQCDVTSCWCVSENGQEVGGTRTSRQTGRTPSCDRKN</sequence>
<dbReference type="GeneTree" id="ENSGT00940000177230"/>
<dbReference type="InterPro" id="IPR051950">
    <property type="entry name" value="Dev_reg/Prot_inhib"/>
</dbReference>